<dbReference type="InterPro" id="IPR047789">
    <property type="entry name" value="CU044_5270-like"/>
</dbReference>
<evidence type="ECO:0000256" key="1">
    <source>
        <dbReference type="SAM" id="Phobius"/>
    </source>
</evidence>
<dbReference type="EMBL" id="CP109011">
    <property type="protein sequence ID" value="WUT42859.1"/>
    <property type="molecule type" value="Genomic_DNA"/>
</dbReference>
<evidence type="ECO:0000313" key="3">
    <source>
        <dbReference type="Proteomes" id="UP001432168"/>
    </source>
</evidence>
<keyword evidence="1" id="KW-0812">Transmembrane</keyword>
<gene>
    <name evidence="2" type="ORF">OG929_11430</name>
</gene>
<keyword evidence="3" id="KW-1185">Reference proteome</keyword>
<keyword evidence="1" id="KW-1133">Transmembrane helix</keyword>
<name>A0ABZ1WSV6_9ACTN</name>
<feature type="transmembrane region" description="Helical" evidence="1">
    <location>
        <begin position="48"/>
        <end position="68"/>
    </location>
</feature>
<proteinExistence type="predicted"/>
<dbReference type="NCBIfam" id="NF038083">
    <property type="entry name" value="CU044_5270_fam"/>
    <property type="match status" value="1"/>
</dbReference>
<sequence>MDEMTEVRGLRAEAPVPDRARLAPGRARLLEAARDGQRRRAPWRRREFVIVAVVAAVTAVAVTAALLVGGGSGRKVQPAVTPTVSLKGVSAADLLRRAADVVAAEPDGPVPTAEQWIYTKQAQEPYDEQAQHAEGLRKLLAGPQESWIRYDGTAMAMMEPDHKGEKLTLTTRAMHLENGGEGDDRSAREMYRVLVALPAGGEQTLEALREKNAIADPKGVAQAENDYTEISVLLDADVMPSKGLASLYRALAALPGGSVTDHLVETASGRRAIAVEYHTRAPSPGTEERLRDQWLLDPQTYRVVGMRLVLGDKVVGGSSLVATAVVDRAGERG</sequence>
<organism evidence="2 3">
    <name type="scientific">Streptomyces pseudovenezuelae</name>
    <dbReference type="NCBI Taxonomy" id="67350"/>
    <lineage>
        <taxon>Bacteria</taxon>
        <taxon>Bacillati</taxon>
        <taxon>Actinomycetota</taxon>
        <taxon>Actinomycetes</taxon>
        <taxon>Kitasatosporales</taxon>
        <taxon>Streptomycetaceae</taxon>
        <taxon>Streptomyces</taxon>
        <taxon>Streptomyces aurantiacus group</taxon>
    </lineage>
</organism>
<protein>
    <submittedName>
        <fullName evidence="2">CU044_5270 family protein</fullName>
    </submittedName>
</protein>
<accession>A0ABZ1WSV6</accession>
<keyword evidence="1" id="KW-0472">Membrane</keyword>
<dbReference type="RefSeq" id="WP_329262368.1">
    <property type="nucleotide sequence ID" value="NZ_CP109011.1"/>
</dbReference>
<evidence type="ECO:0000313" key="2">
    <source>
        <dbReference type="EMBL" id="WUT42859.1"/>
    </source>
</evidence>
<reference evidence="2" key="1">
    <citation type="submission" date="2022-10" db="EMBL/GenBank/DDBJ databases">
        <title>The complete genomes of actinobacterial strains from the NBC collection.</title>
        <authorList>
            <person name="Joergensen T.S."/>
            <person name="Alvarez Arevalo M."/>
            <person name="Sterndorff E.B."/>
            <person name="Faurdal D."/>
            <person name="Vuksanovic O."/>
            <person name="Mourched A.-S."/>
            <person name="Charusanti P."/>
            <person name="Shaw S."/>
            <person name="Blin K."/>
            <person name="Weber T."/>
        </authorList>
    </citation>
    <scope>NUCLEOTIDE SEQUENCE</scope>
    <source>
        <strain evidence="2">NBC_00686</strain>
    </source>
</reference>
<dbReference type="Proteomes" id="UP001432168">
    <property type="component" value="Chromosome"/>
</dbReference>